<protein>
    <recommendedName>
        <fullName evidence="3">Blue (type 1) copper domain-containing protein</fullName>
    </recommendedName>
</protein>
<proteinExistence type="predicted"/>
<name>A0A557QEV5_9RHOO</name>
<keyword evidence="2" id="KW-1185">Reference proteome</keyword>
<dbReference type="EMBL" id="VMNK01000020">
    <property type="protein sequence ID" value="TVO51415.1"/>
    <property type="molecule type" value="Genomic_DNA"/>
</dbReference>
<comment type="caution">
    <text evidence="1">The sequence shown here is derived from an EMBL/GenBank/DDBJ whole genome shotgun (WGS) entry which is preliminary data.</text>
</comment>
<reference evidence="1 2" key="1">
    <citation type="submission" date="2019-07" db="EMBL/GenBank/DDBJ databases">
        <title>The pathways for chlorine oxyanion respiration interact through the shared metabolite chlorate.</title>
        <authorList>
            <person name="Barnum T.P."/>
            <person name="Cheng Y."/>
            <person name="Hill K.A."/>
            <person name="Lucas L.N."/>
            <person name="Carlson H.K."/>
            <person name="Coates J.D."/>
        </authorList>
    </citation>
    <scope>NUCLEOTIDE SEQUENCE [LARGE SCALE GENOMIC DNA]</scope>
    <source>
        <strain evidence="1 2">SFB-3</strain>
    </source>
</reference>
<sequence length="136" mass="14931">MGTAQAAAEPTVIHLNQVGCQFLESEHDINRGYTPMTADDCRKINAETGDKRLAEAKVLNLQPGRYVFRVSNQNVPYELGFWLRGDGLAARALLPSVSGGGLVTGKTQDYEIELKAGEYVYSCPLNPTPDYKLVVR</sequence>
<evidence type="ECO:0000313" key="2">
    <source>
        <dbReference type="Proteomes" id="UP000319502"/>
    </source>
</evidence>
<evidence type="ECO:0000313" key="1">
    <source>
        <dbReference type="EMBL" id="TVO51415.1"/>
    </source>
</evidence>
<organism evidence="1 2">
    <name type="scientific">Denitromonas halophila</name>
    <dbReference type="NCBI Taxonomy" id="1629404"/>
    <lineage>
        <taxon>Bacteria</taxon>
        <taxon>Pseudomonadati</taxon>
        <taxon>Pseudomonadota</taxon>
        <taxon>Betaproteobacteria</taxon>
        <taxon>Rhodocyclales</taxon>
        <taxon>Zoogloeaceae</taxon>
        <taxon>Denitromonas</taxon>
    </lineage>
</organism>
<accession>A0A557QEV5</accession>
<dbReference type="AlphaFoldDB" id="A0A557QEV5"/>
<gene>
    <name evidence="1" type="ORF">FHP91_19655</name>
</gene>
<evidence type="ECO:0008006" key="3">
    <source>
        <dbReference type="Google" id="ProtNLM"/>
    </source>
</evidence>
<dbReference type="OrthoDB" id="9807821at2"/>
<dbReference type="Proteomes" id="UP000319502">
    <property type="component" value="Unassembled WGS sequence"/>
</dbReference>